<dbReference type="Proteomes" id="UP000253934">
    <property type="component" value="Unassembled WGS sequence"/>
</dbReference>
<gene>
    <name evidence="2" type="ORF">DCC88_04465</name>
</gene>
<evidence type="ECO:0000259" key="1">
    <source>
        <dbReference type="Pfam" id="PF06812"/>
    </source>
</evidence>
<keyword evidence="3" id="KW-1185">Reference proteome</keyword>
<evidence type="ECO:0000313" key="3">
    <source>
        <dbReference type="Proteomes" id="UP000253934"/>
    </source>
</evidence>
<dbReference type="PANTHER" id="PTHR37951:SF1">
    <property type="entry name" value="TYPE VI SECRETION SYSTEM COMPONENT TSSA1"/>
    <property type="match status" value="1"/>
</dbReference>
<organism evidence="2 3">
    <name type="scientific">Spirobacillus cienkowskii</name>
    <dbReference type="NCBI Taxonomy" id="495820"/>
    <lineage>
        <taxon>Bacteria</taxon>
        <taxon>Pseudomonadati</taxon>
        <taxon>Bdellovibrionota</taxon>
        <taxon>Oligoflexia</taxon>
        <taxon>Silvanigrellales</taxon>
        <taxon>Spirobacillus</taxon>
    </lineage>
</organism>
<reference evidence="2" key="1">
    <citation type="submission" date="2018-04" db="EMBL/GenBank/DDBJ databases">
        <title>Draft genome sequence of the Candidatus Spirobacillus cienkowskii, a pathogen of freshwater Daphnia species, reconstructed from hemolymph metagenomic reads.</title>
        <authorList>
            <person name="Bresciani L."/>
            <person name="Lemos L.N."/>
            <person name="Wale N."/>
            <person name="Lin J.Y."/>
            <person name="Fernandes G.R."/>
            <person name="Duffy M.A."/>
            <person name="Rodrigues J.M."/>
        </authorList>
    </citation>
    <scope>NUCLEOTIDE SEQUENCE [LARGE SCALE GENOMIC DNA]</scope>
    <source>
        <strain evidence="2">Binning01</strain>
    </source>
</reference>
<dbReference type="Pfam" id="PF06812">
    <property type="entry name" value="ImpA_N"/>
    <property type="match status" value="1"/>
</dbReference>
<protein>
    <recommendedName>
        <fullName evidence="1">ImpA N-terminal domain-containing protein</fullName>
    </recommendedName>
</protein>
<dbReference type="PANTHER" id="PTHR37951">
    <property type="entry name" value="CYTOPLASMIC PROTEIN-RELATED"/>
    <property type="match status" value="1"/>
</dbReference>
<sequence length="360" mass="41611">MQEHQFNLDFNTAKFESLIEQISQENPCGQDIRRQEIFIRLKDIRNKVLNNNNLDDIWVKKNNATNTWFDVISLCETILTDYSKDLQVICYYIEAKINVEGFFGLAESLYLFKLICDQFGDSVYPKWDIDNIEQGLVPFKWIETHLLELIKNISIDSNKINSNMNSTAFSNSWGTYLHAIKASNTSLKMEFATAIKKQDPNYIGALSQALLSVVSNLAEIDAVYLSRFLDKGLSISFTESIDLCNQIFDYLQQYANKHEFSDETIQESINETFSVKQITKPISSGEFSSVEDAYNLISQANTYLLKHDFHSPSPYLMRRALEWRKKSLYEVFVDLFSTTSNPQEIFTLLGLTHLDEKEFD</sequence>
<feature type="domain" description="ImpA N-terminal" evidence="1">
    <location>
        <begin position="20"/>
        <end position="143"/>
    </location>
</feature>
<proteinExistence type="predicted"/>
<dbReference type="InterPro" id="IPR017740">
    <property type="entry name" value="TssA-like"/>
</dbReference>
<evidence type="ECO:0000313" key="2">
    <source>
        <dbReference type="EMBL" id="RDB36535.1"/>
    </source>
</evidence>
<dbReference type="AlphaFoldDB" id="A0A369KUZ9"/>
<dbReference type="EMBL" id="QOVW01000059">
    <property type="protein sequence ID" value="RDB36535.1"/>
    <property type="molecule type" value="Genomic_DNA"/>
</dbReference>
<name>A0A369KUZ9_9BACT</name>
<accession>A0A369KUZ9</accession>
<dbReference type="InterPro" id="IPR010657">
    <property type="entry name" value="ImpA_N"/>
</dbReference>
<comment type="caution">
    <text evidence="2">The sequence shown here is derived from an EMBL/GenBank/DDBJ whole genome shotgun (WGS) entry which is preliminary data.</text>
</comment>